<sequence length="198" mass="21850">MGRPPKPTYKTTNWHAYNQALRQRGSLTVRFAPLMLVGGSAVRAAWPPESLQRRCDLGPPDHQGSLRPAALPDRAMLRHRFEQPWRGGFVASLLEFSALGWAVPDFSTLSRRQKTLEVVIPFRGSKGSLHLLVDSSGWRAKESGTRTSMAARNEGLAMVLGPVADMARGARSISGSTRKRSRSGRWKSRQAMSAISSR</sequence>
<evidence type="ECO:0000313" key="4">
    <source>
        <dbReference type="Proteomes" id="UP000199054"/>
    </source>
</evidence>
<accession>A0A1H8JV33</accession>
<keyword evidence="4" id="KW-1185">Reference proteome</keyword>
<dbReference type="EMBL" id="FODE01000019">
    <property type="protein sequence ID" value="SEN84451.1"/>
    <property type="molecule type" value="Genomic_DNA"/>
</dbReference>
<feature type="domain" description="Transposase DDE" evidence="2">
    <location>
        <begin position="79"/>
        <end position="138"/>
    </location>
</feature>
<dbReference type="Proteomes" id="UP000199054">
    <property type="component" value="Unassembled WGS sequence"/>
</dbReference>
<organism evidence="3 4">
    <name type="scientific">Paracoccus alcaliphilus</name>
    <dbReference type="NCBI Taxonomy" id="34002"/>
    <lineage>
        <taxon>Bacteria</taxon>
        <taxon>Pseudomonadati</taxon>
        <taxon>Pseudomonadota</taxon>
        <taxon>Alphaproteobacteria</taxon>
        <taxon>Rhodobacterales</taxon>
        <taxon>Paracoccaceae</taxon>
        <taxon>Paracoccus</taxon>
    </lineage>
</organism>
<evidence type="ECO:0000259" key="2">
    <source>
        <dbReference type="Pfam" id="PF13737"/>
    </source>
</evidence>
<dbReference type="AlphaFoldDB" id="A0A1H8JV33"/>
<dbReference type="STRING" id="34002.SAMN04489859_10192"/>
<dbReference type="InterPro" id="IPR025668">
    <property type="entry name" value="Tnp_DDE_dom"/>
</dbReference>
<feature type="compositionally biased region" description="Basic residues" evidence="1">
    <location>
        <begin position="177"/>
        <end position="188"/>
    </location>
</feature>
<reference evidence="3 4" key="1">
    <citation type="submission" date="2016-10" db="EMBL/GenBank/DDBJ databases">
        <authorList>
            <person name="de Groot N.N."/>
        </authorList>
    </citation>
    <scope>NUCLEOTIDE SEQUENCE [LARGE SCALE GENOMIC DNA]</scope>
    <source>
        <strain evidence="3 4">DSM 8512</strain>
    </source>
</reference>
<dbReference type="Pfam" id="PF13737">
    <property type="entry name" value="DDE_Tnp_1_5"/>
    <property type="match status" value="1"/>
</dbReference>
<gene>
    <name evidence="3" type="ORF">SAMN04489859_10192</name>
</gene>
<feature type="region of interest" description="Disordered" evidence="1">
    <location>
        <begin position="169"/>
        <end position="198"/>
    </location>
</feature>
<evidence type="ECO:0000256" key="1">
    <source>
        <dbReference type="SAM" id="MobiDB-lite"/>
    </source>
</evidence>
<proteinExistence type="predicted"/>
<evidence type="ECO:0000313" key="3">
    <source>
        <dbReference type="EMBL" id="SEN84451.1"/>
    </source>
</evidence>
<name>A0A1H8JV33_9RHOB</name>
<protein>
    <submittedName>
        <fullName evidence="3">Transposase DDE domain-containing protein</fullName>
    </submittedName>
</protein>